<reference evidence="1 2" key="2">
    <citation type="submission" date="2009-02" db="EMBL/GenBank/DDBJ databases">
        <title>Draft genome sequence of Blautia hydrogenotrophica DSM 10507 (Ruminococcus hydrogenotrophicus DSM 10507).</title>
        <authorList>
            <person name="Sudarsanam P."/>
            <person name="Ley R."/>
            <person name="Guruge J."/>
            <person name="Turnbaugh P.J."/>
            <person name="Mahowald M."/>
            <person name="Liep D."/>
            <person name="Gordon J."/>
        </authorList>
    </citation>
    <scope>NUCLEOTIDE SEQUENCE [LARGE SCALE GENOMIC DNA]</scope>
    <source>
        <strain evidence="2">DSM 10507 / JCM 14656 / S5a33</strain>
    </source>
</reference>
<protein>
    <submittedName>
        <fullName evidence="1">Uncharacterized protein</fullName>
    </submittedName>
</protein>
<organism evidence="1 2">
    <name type="scientific">Blautia hydrogenotrophica (strain DSM 10507 / JCM 14656 / S5a33)</name>
    <name type="common">Ruminococcus hydrogenotrophicus</name>
    <dbReference type="NCBI Taxonomy" id="476272"/>
    <lineage>
        <taxon>Bacteria</taxon>
        <taxon>Bacillati</taxon>
        <taxon>Bacillota</taxon>
        <taxon>Clostridia</taxon>
        <taxon>Lachnospirales</taxon>
        <taxon>Lachnospiraceae</taxon>
        <taxon>Blautia</taxon>
    </lineage>
</organism>
<proteinExistence type="predicted"/>
<dbReference type="SUPFAM" id="SSF46785">
    <property type="entry name" value="Winged helix' DNA-binding domain"/>
    <property type="match status" value="1"/>
</dbReference>
<dbReference type="Proteomes" id="UP000003100">
    <property type="component" value="Unassembled WGS sequence"/>
</dbReference>
<sequence>MKKGESFKRRNHPTMMQIQYLIELEKMGKKRGRVAMIAEICGVNHGSVSRYLKACSENGYLNSDYEFTGLGKAYIKGYIKLIENLKVYLHNIGVADREILLNVKDMVENIDYYTLSSMIRNNQKIRSIYSVEKKEILSKNFLAEVLGHGMWEVYFMIYQMNQQHGCSISMANRGFKKPAVLRHNKRVSWLELSICEMTAKSRVNGEKMTGHLESLKYEQNGMLHLAQIRDGKLRIPLEACRFHRRQGGEVKGMIPVTTTCNVGRTHMPESTALLVFWL</sequence>
<accession>C0CL16</accession>
<dbReference type="RefSeq" id="WP_005947742.1">
    <property type="nucleotide sequence ID" value="NZ_CP136423.1"/>
</dbReference>
<gene>
    <name evidence="1" type="ORF">RUMHYD_01537</name>
</gene>
<dbReference type="HOGENOM" id="CLU_1022653_0_0_9"/>
<dbReference type="InterPro" id="IPR036390">
    <property type="entry name" value="WH_DNA-bd_sf"/>
</dbReference>
<dbReference type="AlphaFoldDB" id="C0CL16"/>
<dbReference type="EMBL" id="ACBZ01000076">
    <property type="protein sequence ID" value="EEG49504.1"/>
    <property type="molecule type" value="Genomic_DNA"/>
</dbReference>
<evidence type="ECO:0000313" key="2">
    <source>
        <dbReference type="Proteomes" id="UP000003100"/>
    </source>
</evidence>
<keyword evidence="2" id="KW-1185">Reference proteome</keyword>
<reference evidence="1 2" key="1">
    <citation type="submission" date="2009-01" db="EMBL/GenBank/DDBJ databases">
        <authorList>
            <person name="Fulton L."/>
            <person name="Clifton S."/>
            <person name="Fulton B."/>
            <person name="Xu J."/>
            <person name="Minx P."/>
            <person name="Pepin K.H."/>
            <person name="Johnson M."/>
            <person name="Bhonagiri V."/>
            <person name="Nash W.E."/>
            <person name="Mardis E.R."/>
            <person name="Wilson R.K."/>
        </authorList>
    </citation>
    <scope>NUCLEOTIDE SEQUENCE [LARGE SCALE GENOMIC DNA]</scope>
    <source>
        <strain evidence="2">DSM 10507 / JCM 14656 / S5a33</strain>
    </source>
</reference>
<name>C0CL16_BLAHS</name>
<comment type="caution">
    <text evidence="1">The sequence shown here is derived from an EMBL/GenBank/DDBJ whole genome shotgun (WGS) entry which is preliminary data.</text>
</comment>
<dbReference type="GeneID" id="86820189"/>
<dbReference type="eggNOG" id="COG1846">
    <property type="taxonomic scope" value="Bacteria"/>
</dbReference>
<evidence type="ECO:0000313" key="1">
    <source>
        <dbReference type="EMBL" id="EEG49504.1"/>
    </source>
</evidence>
<dbReference type="PATRIC" id="fig|476272.21.peg.2885"/>